<dbReference type="Proteomes" id="UP000244803">
    <property type="component" value="Chromosome 1"/>
</dbReference>
<reference evidence="1" key="1">
    <citation type="submission" date="2022-07" db="EMBL/GenBank/DDBJ databases">
        <title>Evaluation of T. orientalis genome assembly methods using nanopore sequencing and analysis of variation between genomes.</title>
        <authorList>
            <person name="Yam J."/>
            <person name="Micallef M.L."/>
            <person name="Liu M."/>
            <person name="Djordjevic S.P."/>
            <person name="Bogema D.R."/>
            <person name="Jenkins C."/>
        </authorList>
    </citation>
    <scope>NUCLEOTIDE SEQUENCE</scope>
    <source>
        <strain evidence="1">Fish Creek</strain>
    </source>
</reference>
<name>A0A976M3Y0_THEOR</name>
<evidence type="ECO:0000313" key="2">
    <source>
        <dbReference type="Proteomes" id="UP000244803"/>
    </source>
</evidence>
<proteinExistence type="predicted"/>
<sequence>MNDTEFTKYKYKNDHHIFIAKGPFLVMAIRRGFNFLWHPTKNRYPNVVVIYPKEKQTRKLRLFYPGQRTGFTDPEDEPKPEKPQQLRGFVEQKKQKKKYSVETIGVEKSQTTLKTKKVKHHVPEGLVESDPEPATDIEVELTDEPKPEEIPQVQPQQVPPPIAIVQPQQVPHPIAIAPPLEPLPPPPIPQFQVPIVPVPSLQVVQPQVLLFPPQPVQNILVHLNIKDKRNTDILRYIWDENDKADVFSLEYPYLFDMVLMGDELLWEPDGNYPYEFLLFLSNLFCIRFKYLNQHLYYPCNYLYYHNRKKCHNYNKQHHSLLNQCPRITNLWLNRLNRQPNQVHKQ</sequence>
<gene>
    <name evidence="1" type="ORF">MACJ_000376</name>
</gene>
<dbReference type="EMBL" id="CP056065">
    <property type="protein sequence ID" value="UKJ87934.2"/>
    <property type="molecule type" value="Genomic_DNA"/>
</dbReference>
<evidence type="ECO:0000313" key="1">
    <source>
        <dbReference type="EMBL" id="UKJ87934.2"/>
    </source>
</evidence>
<accession>A0A976M3Y0</accession>
<dbReference type="AlphaFoldDB" id="A0A976M3Y0"/>
<protein>
    <submittedName>
        <fullName evidence="1">Uncharacterized protein</fullName>
    </submittedName>
</protein>
<organism evidence="1 2">
    <name type="scientific">Theileria orientalis</name>
    <dbReference type="NCBI Taxonomy" id="68886"/>
    <lineage>
        <taxon>Eukaryota</taxon>
        <taxon>Sar</taxon>
        <taxon>Alveolata</taxon>
        <taxon>Apicomplexa</taxon>
        <taxon>Aconoidasida</taxon>
        <taxon>Piroplasmida</taxon>
        <taxon>Theileriidae</taxon>
        <taxon>Theileria</taxon>
    </lineage>
</organism>
<dbReference type="OrthoDB" id="10457421at2759"/>